<dbReference type="AlphaFoldDB" id="A0A9D9DTG2"/>
<evidence type="ECO:0000259" key="1">
    <source>
        <dbReference type="Pfam" id="PF10543"/>
    </source>
</evidence>
<protein>
    <submittedName>
        <fullName evidence="2">ORF6N domain-containing protein</fullName>
    </submittedName>
</protein>
<sequence>MDRRNGSGKEEISLPKSAVPLFEQVRQKVIHLRDSDVMLDVDIAAIYGVETKRINESVRNNPDKFPEGYMFTLTNDEVMDLRSKFSTANPSPKSRVLPKAFTEKGLYMLATILKSPQATQATIAIIETFASVRQLRRELRALHNEPDNKRQQTGMQHFGELLSSIVMPELETSETESSLEINFLIGKIKHTVKRVKRQNGTDHTEVK</sequence>
<accession>A0A9D9DTG2</accession>
<dbReference type="Pfam" id="PF10543">
    <property type="entry name" value="ORF6N"/>
    <property type="match status" value="1"/>
</dbReference>
<comment type="caution">
    <text evidence="2">The sequence shown here is derived from an EMBL/GenBank/DDBJ whole genome shotgun (WGS) entry which is preliminary data.</text>
</comment>
<dbReference type="EMBL" id="JADIMZ010000128">
    <property type="protein sequence ID" value="MBO8433331.1"/>
    <property type="molecule type" value="Genomic_DNA"/>
</dbReference>
<evidence type="ECO:0000313" key="3">
    <source>
        <dbReference type="Proteomes" id="UP000823612"/>
    </source>
</evidence>
<organism evidence="2 3">
    <name type="scientific">Candidatus Pullibacteroides excrementavium</name>
    <dbReference type="NCBI Taxonomy" id="2840905"/>
    <lineage>
        <taxon>Bacteria</taxon>
        <taxon>Pseudomonadati</taxon>
        <taxon>Bacteroidota</taxon>
        <taxon>Bacteroidia</taxon>
        <taxon>Bacteroidales</taxon>
        <taxon>Candidatus Pullibacteroides</taxon>
    </lineage>
</organism>
<reference evidence="2" key="2">
    <citation type="journal article" date="2021" name="PeerJ">
        <title>Extensive microbial diversity within the chicken gut microbiome revealed by metagenomics and culture.</title>
        <authorList>
            <person name="Gilroy R."/>
            <person name="Ravi A."/>
            <person name="Getino M."/>
            <person name="Pursley I."/>
            <person name="Horton D.L."/>
            <person name="Alikhan N.F."/>
            <person name="Baker D."/>
            <person name="Gharbi K."/>
            <person name="Hall N."/>
            <person name="Watson M."/>
            <person name="Adriaenssens E.M."/>
            <person name="Foster-Nyarko E."/>
            <person name="Jarju S."/>
            <person name="Secka A."/>
            <person name="Antonio M."/>
            <person name="Oren A."/>
            <person name="Chaudhuri R.R."/>
            <person name="La Ragione R."/>
            <person name="Hildebrand F."/>
            <person name="Pallen M.J."/>
        </authorList>
    </citation>
    <scope>NUCLEOTIDE SEQUENCE</scope>
    <source>
        <strain evidence="2">2889</strain>
    </source>
</reference>
<dbReference type="Proteomes" id="UP000823612">
    <property type="component" value="Unassembled WGS sequence"/>
</dbReference>
<proteinExistence type="predicted"/>
<reference evidence="2" key="1">
    <citation type="submission" date="2020-10" db="EMBL/GenBank/DDBJ databases">
        <authorList>
            <person name="Gilroy R."/>
        </authorList>
    </citation>
    <scope>NUCLEOTIDE SEQUENCE</scope>
    <source>
        <strain evidence="2">2889</strain>
    </source>
</reference>
<evidence type="ECO:0000313" key="2">
    <source>
        <dbReference type="EMBL" id="MBO8433331.1"/>
    </source>
</evidence>
<feature type="domain" description="KilA-N DNA-binding" evidence="1">
    <location>
        <begin position="28"/>
        <end position="112"/>
    </location>
</feature>
<dbReference type="InterPro" id="IPR018873">
    <property type="entry name" value="KilA-N_DNA-bd_domain"/>
</dbReference>
<name>A0A9D9DTG2_9BACT</name>
<gene>
    <name evidence="2" type="ORF">IAB08_08595</name>
</gene>